<dbReference type="PANTHER" id="PTHR37544:SF1">
    <property type="entry name" value="PHOSPHORIBOSYLAMINOIMIDAZOLE-SUCCINOCARBOXAMIDE SYNTHASE"/>
    <property type="match status" value="1"/>
</dbReference>
<reference evidence="3 4" key="1">
    <citation type="submission" date="2024-07" db="EMBL/GenBank/DDBJ databases">
        <title>Draft sequence of the Neodothiora populina.</title>
        <authorList>
            <person name="Drown D.D."/>
            <person name="Schuette U.S."/>
            <person name="Buechlein A.B."/>
            <person name="Rusch D.R."/>
            <person name="Winton L.W."/>
            <person name="Adams G.A."/>
        </authorList>
    </citation>
    <scope>NUCLEOTIDE SEQUENCE [LARGE SCALE GENOMIC DNA]</scope>
    <source>
        <strain evidence="3 4">CPC 39397</strain>
    </source>
</reference>
<feature type="region of interest" description="Disordered" evidence="1">
    <location>
        <begin position="1"/>
        <end position="85"/>
    </location>
</feature>
<accession>A0ABR3P7B1</accession>
<evidence type="ECO:0000313" key="3">
    <source>
        <dbReference type="EMBL" id="KAL1301596.1"/>
    </source>
</evidence>
<dbReference type="Pfam" id="PF11915">
    <property type="entry name" value="DUF3433"/>
    <property type="match status" value="2"/>
</dbReference>
<evidence type="ECO:0000256" key="1">
    <source>
        <dbReference type="SAM" id="MobiDB-lite"/>
    </source>
</evidence>
<name>A0ABR3P7B1_9PEZI</name>
<keyword evidence="2" id="KW-1133">Transmembrane helix</keyword>
<feature type="transmembrane region" description="Helical" evidence="2">
    <location>
        <begin position="702"/>
        <end position="723"/>
    </location>
</feature>
<keyword evidence="2" id="KW-0472">Membrane</keyword>
<evidence type="ECO:0008006" key="5">
    <source>
        <dbReference type="Google" id="ProtNLM"/>
    </source>
</evidence>
<feature type="transmembrane region" description="Helical" evidence="2">
    <location>
        <begin position="425"/>
        <end position="447"/>
    </location>
</feature>
<feature type="transmembrane region" description="Helical" evidence="2">
    <location>
        <begin position="743"/>
        <end position="761"/>
    </location>
</feature>
<feature type="compositionally biased region" description="Low complexity" evidence="1">
    <location>
        <begin position="37"/>
        <end position="48"/>
    </location>
</feature>
<proteinExistence type="predicted"/>
<dbReference type="PANTHER" id="PTHR37544">
    <property type="entry name" value="SPRAY-RELATED"/>
    <property type="match status" value="1"/>
</dbReference>
<dbReference type="Proteomes" id="UP001562354">
    <property type="component" value="Unassembled WGS sequence"/>
</dbReference>
<feature type="transmembrane region" description="Helical" evidence="2">
    <location>
        <begin position="277"/>
        <end position="300"/>
    </location>
</feature>
<feature type="transmembrane region" description="Helical" evidence="2">
    <location>
        <begin position="585"/>
        <end position="606"/>
    </location>
</feature>
<keyword evidence="2" id="KW-0812">Transmembrane</keyword>
<feature type="region of interest" description="Disordered" evidence="1">
    <location>
        <begin position="179"/>
        <end position="251"/>
    </location>
</feature>
<evidence type="ECO:0000256" key="2">
    <source>
        <dbReference type="SAM" id="Phobius"/>
    </source>
</evidence>
<dbReference type="RefSeq" id="XP_069197872.1">
    <property type="nucleotide sequence ID" value="XM_069345673.1"/>
</dbReference>
<comment type="caution">
    <text evidence="3">The sequence shown here is derived from an EMBL/GenBank/DDBJ whole genome shotgun (WGS) entry which is preliminary data.</text>
</comment>
<dbReference type="GeneID" id="95979525"/>
<feature type="transmembrane region" description="Helical" evidence="2">
    <location>
        <begin position="626"/>
        <end position="650"/>
    </location>
</feature>
<evidence type="ECO:0000313" key="4">
    <source>
        <dbReference type="Proteomes" id="UP001562354"/>
    </source>
</evidence>
<organism evidence="3 4">
    <name type="scientific">Neodothiora populina</name>
    <dbReference type="NCBI Taxonomy" id="2781224"/>
    <lineage>
        <taxon>Eukaryota</taxon>
        <taxon>Fungi</taxon>
        <taxon>Dikarya</taxon>
        <taxon>Ascomycota</taxon>
        <taxon>Pezizomycotina</taxon>
        <taxon>Dothideomycetes</taxon>
        <taxon>Dothideomycetidae</taxon>
        <taxon>Dothideales</taxon>
        <taxon>Dothioraceae</taxon>
        <taxon>Neodothiora</taxon>
    </lineage>
</organism>
<feature type="transmembrane region" description="Helical" evidence="2">
    <location>
        <begin position="386"/>
        <end position="405"/>
    </location>
</feature>
<feature type="compositionally biased region" description="Polar residues" evidence="1">
    <location>
        <begin position="13"/>
        <end position="30"/>
    </location>
</feature>
<feature type="transmembrane region" description="Helical" evidence="2">
    <location>
        <begin position="320"/>
        <end position="336"/>
    </location>
</feature>
<sequence length="908" mass="100430">MAALGDSLHLKHTNVSQPSIQRTTSQQSLAASEDFYSLSSRSGSSTASGERRVHPTPRSPPRPHIERFLTAPSRRPSPPRVSYEGIATPVEVRQVELPRITPMRGIGRRRRDESEIGSSATIRRKPVPSIVYEDSPRSSIRYSAVPVESSAMKQAAYAPQPPSPETSDAPYIRFALDQITNGPNERGERIPLNQSYEDKPDLGPFMFEKNSPLRSHPVNRRDTTSPPIPPRSPRRSVTHSPDNSTSSPLPSLLMPFDPATDSFHQPLTALPRILRPLGLSLFISLLTAYLICLLFCAIWSRVKTGLSEYGQLGDGRYFLWQYLPTMLGMALLLWLFEIECAVYRVAPFIALSSKTSVTRSHGVFLPLSPSNFLMPSFTHVKAGQPAVTLFLFASWLSLLTIPLLGSSFNVYFQDGRWVWLATQGVIWTVIVLYILLLVASVVLFFYLHRRQTGLKWDACSLADLITIIQASNTLDSYAYYPLVTAKDEVRETISARDDMLGYFHSSLRPNEVVHTLGAPNRPSRRVGGENVRRSERYSTTYDDAEGGRPFSEYSTGTYNTTDPVLPQDMAESWQSHILWFLRTPLVALWLILAVVLLLAFLIVSYLPQTRVSAGFNPQLSVVQGNFGFSATNFLYSFIPSLLGLLCLLVWQPFDLAFRRLQPYAALSTPGGEVAEKSLLLSYNADAPILVTLQATVNKHFRVAAISLTTLIAAILPVLAGGVFWSQFSVSQQRVNVYSHMSAYYALTVFFVLYCLAYALVFPGKLRRLPNNGRCLADLIAFVHQSKILDDPEFHAPGSKVALVTRLLSARSGNRVSIHDQEKRAAAGAIGAAPPAATASKASIADSLRGIAQARRDAQAETRLSGGSMGPLVQPQYGFGRYIGRDGREWLGIDKIGRPGRGGEMVVRD</sequence>
<protein>
    <recommendedName>
        <fullName evidence="5">Phosphoribosylaminoimidazole-succinocarboxamide synthase</fullName>
    </recommendedName>
</protein>
<dbReference type="InterPro" id="IPR021840">
    <property type="entry name" value="DUF3433"/>
</dbReference>
<dbReference type="EMBL" id="JBFMKM010000013">
    <property type="protein sequence ID" value="KAL1301596.1"/>
    <property type="molecule type" value="Genomic_DNA"/>
</dbReference>
<keyword evidence="4" id="KW-1185">Reference proteome</keyword>
<gene>
    <name evidence="3" type="ORF">AAFC00_005826</name>
</gene>
<feature type="compositionally biased region" description="Low complexity" evidence="1">
    <location>
        <begin position="238"/>
        <end position="251"/>
    </location>
</feature>